<dbReference type="InterPro" id="IPR050553">
    <property type="entry name" value="Thioredoxin_ResA/DsbE_sf"/>
</dbReference>
<feature type="transmembrane region" description="Helical" evidence="2">
    <location>
        <begin position="7"/>
        <end position="25"/>
    </location>
</feature>
<feature type="domain" description="Thioredoxin" evidence="3">
    <location>
        <begin position="55"/>
        <end position="196"/>
    </location>
</feature>
<keyword evidence="2" id="KW-0812">Transmembrane</keyword>
<feature type="compositionally biased region" description="Basic and acidic residues" evidence="1">
    <location>
        <begin position="43"/>
        <end position="57"/>
    </location>
</feature>
<name>A0A4Q7PM18_9FIRM</name>
<proteinExistence type="predicted"/>
<dbReference type="SUPFAM" id="SSF52833">
    <property type="entry name" value="Thioredoxin-like"/>
    <property type="match status" value="1"/>
</dbReference>
<dbReference type="Proteomes" id="UP000292927">
    <property type="component" value="Unassembled WGS sequence"/>
</dbReference>
<dbReference type="RefSeq" id="WP_130431839.1">
    <property type="nucleotide sequence ID" value="NZ_SGXF01000001.1"/>
</dbReference>
<dbReference type="PANTHER" id="PTHR42852:SF17">
    <property type="entry name" value="THIOREDOXIN-LIKE PROTEIN HI_1115"/>
    <property type="match status" value="1"/>
</dbReference>
<dbReference type="GO" id="GO:0016491">
    <property type="term" value="F:oxidoreductase activity"/>
    <property type="evidence" value="ECO:0007669"/>
    <property type="project" value="InterPro"/>
</dbReference>
<dbReference type="Pfam" id="PF00578">
    <property type="entry name" value="AhpC-TSA"/>
    <property type="match status" value="1"/>
</dbReference>
<dbReference type="InterPro" id="IPR036249">
    <property type="entry name" value="Thioredoxin-like_sf"/>
</dbReference>
<dbReference type="GO" id="GO:0016209">
    <property type="term" value="F:antioxidant activity"/>
    <property type="evidence" value="ECO:0007669"/>
    <property type="project" value="InterPro"/>
</dbReference>
<protein>
    <submittedName>
        <fullName evidence="4">Thiol-disulfide isomerase/thioredoxin</fullName>
    </submittedName>
</protein>
<keyword evidence="5" id="KW-1185">Reference proteome</keyword>
<keyword evidence="2" id="KW-0472">Membrane</keyword>
<organism evidence="4 5">
    <name type="scientific">Cuneatibacter caecimuris</name>
    <dbReference type="NCBI Taxonomy" id="1796618"/>
    <lineage>
        <taxon>Bacteria</taxon>
        <taxon>Bacillati</taxon>
        <taxon>Bacillota</taxon>
        <taxon>Clostridia</taxon>
        <taxon>Lachnospirales</taxon>
        <taxon>Lachnospiraceae</taxon>
        <taxon>Cuneatibacter</taxon>
    </lineage>
</organism>
<reference evidence="4 5" key="1">
    <citation type="submission" date="2019-02" db="EMBL/GenBank/DDBJ databases">
        <title>Genomic Encyclopedia of Type Strains, Phase IV (KMG-IV): sequencing the most valuable type-strain genomes for metagenomic binning, comparative biology and taxonomic classification.</title>
        <authorList>
            <person name="Goeker M."/>
        </authorList>
    </citation>
    <scope>NUCLEOTIDE SEQUENCE [LARGE SCALE GENOMIC DNA]</scope>
    <source>
        <strain evidence="4 5">DSM 29486</strain>
    </source>
</reference>
<dbReference type="CDD" id="cd02966">
    <property type="entry name" value="TlpA_like_family"/>
    <property type="match status" value="1"/>
</dbReference>
<accession>A0A4Q7PM18</accession>
<evidence type="ECO:0000259" key="3">
    <source>
        <dbReference type="PROSITE" id="PS51352"/>
    </source>
</evidence>
<keyword evidence="4" id="KW-0413">Isomerase</keyword>
<evidence type="ECO:0000256" key="1">
    <source>
        <dbReference type="SAM" id="MobiDB-lite"/>
    </source>
</evidence>
<gene>
    <name evidence="4" type="ORF">EV209_0010</name>
</gene>
<keyword evidence="2" id="KW-1133">Transmembrane helix</keyword>
<dbReference type="EMBL" id="SGXF01000001">
    <property type="protein sequence ID" value="RZT01912.1"/>
    <property type="molecule type" value="Genomic_DNA"/>
</dbReference>
<dbReference type="AlphaFoldDB" id="A0A4Q7PM18"/>
<dbReference type="GO" id="GO:0016853">
    <property type="term" value="F:isomerase activity"/>
    <property type="evidence" value="ECO:0007669"/>
    <property type="project" value="UniProtKB-KW"/>
</dbReference>
<dbReference type="InterPro" id="IPR000866">
    <property type="entry name" value="AhpC/TSA"/>
</dbReference>
<evidence type="ECO:0000313" key="5">
    <source>
        <dbReference type="Proteomes" id="UP000292927"/>
    </source>
</evidence>
<feature type="region of interest" description="Disordered" evidence="1">
    <location>
        <begin position="36"/>
        <end position="57"/>
    </location>
</feature>
<dbReference type="Gene3D" id="3.40.30.10">
    <property type="entry name" value="Glutaredoxin"/>
    <property type="match status" value="1"/>
</dbReference>
<comment type="caution">
    <text evidence="4">The sequence shown here is derived from an EMBL/GenBank/DDBJ whole genome shotgun (WGS) entry which is preliminary data.</text>
</comment>
<dbReference type="PROSITE" id="PS51352">
    <property type="entry name" value="THIOREDOXIN_2"/>
    <property type="match status" value="1"/>
</dbReference>
<dbReference type="InterPro" id="IPR013766">
    <property type="entry name" value="Thioredoxin_domain"/>
</dbReference>
<evidence type="ECO:0000256" key="2">
    <source>
        <dbReference type="SAM" id="Phobius"/>
    </source>
</evidence>
<evidence type="ECO:0000313" key="4">
    <source>
        <dbReference type="EMBL" id="RZT01912.1"/>
    </source>
</evidence>
<sequence length="198" mass="22223">MKNSIKWILAAVGFMILLAGGMLVYRNLSDKYSAAEEESGTGDSRRTDSAETSTEKPKVEMRDITVVDWDGKEVQLSGLKGKPIFLNFWASKCSPCRSEMADFQKVYEIYKDKVQFVLVDAIGLLGETEEAGRSYIQEKGYTFPVYFDRDLSAVMTYGITSIPTSFFIDSEGYIVSGYRGMMDESIVTRLLNSIAEEK</sequence>
<dbReference type="OrthoDB" id="9809733at2"/>
<dbReference type="PANTHER" id="PTHR42852">
    <property type="entry name" value="THIOL:DISULFIDE INTERCHANGE PROTEIN DSBE"/>
    <property type="match status" value="1"/>
</dbReference>